<evidence type="ECO:0000313" key="2">
    <source>
        <dbReference type="Proteomes" id="UP001324380"/>
    </source>
</evidence>
<proteinExistence type="predicted"/>
<protein>
    <submittedName>
        <fullName evidence="1">Uncharacterized protein</fullName>
    </submittedName>
</protein>
<organism evidence="1 2">
    <name type="scientific">Mucilaginibacter sabulilitoris</name>
    <dbReference type="NCBI Taxonomy" id="1173583"/>
    <lineage>
        <taxon>Bacteria</taxon>
        <taxon>Pseudomonadati</taxon>
        <taxon>Bacteroidota</taxon>
        <taxon>Sphingobacteriia</taxon>
        <taxon>Sphingobacteriales</taxon>
        <taxon>Sphingobacteriaceae</taxon>
        <taxon>Mucilaginibacter</taxon>
    </lineage>
</organism>
<keyword evidence="2" id="KW-1185">Reference proteome</keyword>
<reference evidence="1 2" key="1">
    <citation type="submission" date="2023-11" db="EMBL/GenBank/DDBJ databases">
        <title>Analysis of the Genomes of Mucilaginibacter gossypii cycad 4 and M. sabulilitoris SNA2: microbes with the potential for plant growth promotion.</title>
        <authorList>
            <person name="Hirsch A.M."/>
            <person name="Humm E."/>
            <person name="Rubbi M."/>
            <person name="Del Vecchio G."/>
            <person name="Ha S.M."/>
            <person name="Pellegrini M."/>
            <person name="Gunsalus R.P."/>
        </authorList>
    </citation>
    <scope>NUCLEOTIDE SEQUENCE [LARGE SCALE GENOMIC DNA]</scope>
    <source>
        <strain evidence="1 2">SNA2</strain>
    </source>
</reference>
<dbReference type="EMBL" id="CP139558">
    <property type="protein sequence ID" value="WPU92252.1"/>
    <property type="molecule type" value="Genomic_DNA"/>
</dbReference>
<evidence type="ECO:0000313" key="1">
    <source>
        <dbReference type="EMBL" id="WPU92252.1"/>
    </source>
</evidence>
<gene>
    <name evidence="1" type="ORF">SNE25_23295</name>
</gene>
<accession>A0ABZ0TGE4</accession>
<dbReference type="RefSeq" id="WP_321561414.1">
    <property type="nucleotide sequence ID" value="NZ_CP139558.1"/>
</dbReference>
<sequence>MKFAWLKYLLVFVCIFSILESTGVSITSIFKKASVCQTDCSLVNDDDDAAEKTENKENNPKEFWSLNPDLLLPQFHMHGKVIDYPDEKSNHHLAWVPPVPTPPPNYTI</sequence>
<name>A0ABZ0TGE4_9SPHI</name>
<dbReference type="Proteomes" id="UP001324380">
    <property type="component" value="Chromosome"/>
</dbReference>